<dbReference type="EMBL" id="CP046147">
    <property type="protein sequence ID" value="WFG38881.1"/>
    <property type="molecule type" value="Genomic_DNA"/>
</dbReference>
<dbReference type="RefSeq" id="WP_342822159.1">
    <property type="nucleotide sequence ID" value="NZ_CP046146.1"/>
</dbReference>
<dbReference type="EMBL" id="WMBE01000001">
    <property type="protein sequence ID" value="MDG0866405.1"/>
    <property type="molecule type" value="Genomic_DNA"/>
</dbReference>
<organism evidence="3 4">
    <name type="scientific">Candidatus Lucifugimonas marina</name>
    <dbReference type="NCBI Taxonomy" id="3038979"/>
    <lineage>
        <taxon>Bacteria</taxon>
        <taxon>Bacillati</taxon>
        <taxon>Chloroflexota</taxon>
        <taxon>Dehalococcoidia</taxon>
        <taxon>SAR202 cluster</taxon>
        <taxon>Candidatus Lucifugimonadales</taxon>
        <taxon>Candidatus Lucifugimonadaceae</taxon>
        <taxon>Candidatus Lucifugimonas</taxon>
    </lineage>
</organism>
<reference evidence="4" key="3">
    <citation type="submission" date="2023-06" db="EMBL/GenBank/DDBJ databases">
        <title>Pangenomics reveal diversification of enzyme families and niche specialization in globally abundant SAR202 bacteria.</title>
        <authorList>
            <person name="Saw J.H.W."/>
        </authorList>
    </citation>
    <scope>NUCLEOTIDE SEQUENCE [LARGE SCALE GENOMIC DNA]</scope>
    <source>
        <strain evidence="4">JH1073</strain>
    </source>
</reference>
<feature type="compositionally biased region" description="Basic and acidic residues" evidence="1">
    <location>
        <begin position="1"/>
        <end position="11"/>
    </location>
</feature>
<dbReference type="Proteomes" id="UP001321249">
    <property type="component" value="Unassembled WGS sequence"/>
</dbReference>
<evidence type="ECO:0000313" key="3">
    <source>
        <dbReference type="EMBL" id="WFG38881.1"/>
    </source>
</evidence>
<evidence type="ECO:0000313" key="4">
    <source>
        <dbReference type="Proteomes" id="UP001219901"/>
    </source>
</evidence>
<feature type="region of interest" description="Disordered" evidence="1">
    <location>
        <begin position="1"/>
        <end position="23"/>
    </location>
</feature>
<dbReference type="AlphaFoldDB" id="A0AAJ5ZHI0"/>
<sequence length="286" mass="33181">MKLFRRNHEQINDEPQPNNPFLRHKDPETLHIHLDLEAEPNALEDPDSYSRAITTALHQFPWFSQFHIASVQGIDYELRRKTVPAIRRILFSYLAGRPMEAVAKRVPTSRRTVYKTIEREIYSPYGDLDSWSELGLIRTWDLPQVWFIGIDLEEYFIFEEECAVVVCLLCHRLVGNVALYDRLWDSSVVADISGRFEAFSYRTERIRGHLIAHFYFGERPTPNQQTMIGYGPSNHLRLYTERGGWMDHVAPEVAGIAGSHQDLILPLTESGTPTESEVREHYRGLL</sequence>
<accession>A0AAJ5ZHI0</accession>
<evidence type="ECO:0000256" key="1">
    <source>
        <dbReference type="SAM" id="MobiDB-lite"/>
    </source>
</evidence>
<proteinExistence type="predicted"/>
<evidence type="ECO:0000313" key="5">
    <source>
        <dbReference type="Proteomes" id="UP001321249"/>
    </source>
</evidence>
<protein>
    <submittedName>
        <fullName evidence="3">Uncharacterized protein</fullName>
    </submittedName>
</protein>
<reference evidence="3" key="2">
    <citation type="journal article" date="2023" name="Nat. Commun.">
        <title>Cultivation of marine bacteria of the SAR202 clade.</title>
        <authorList>
            <person name="Lim Y."/>
            <person name="Seo J.H."/>
            <person name="Giovannoni S.J."/>
            <person name="Kang I."/>
            <person name="Cho J.C."/>
        </authorList>
    </citation>
    <scope>NUCLEOTIDE SEQUENCE</scope>
    <source>
        <strain evidence="3">JH1073</strain>
    </source>
</reference>
<reference evidence="4 5" key="1">
    <citation type="submission" date="2019-11" db="EMBL/GenBank/DDBJ databases">
        <authorList>
            <person name="Cho J.-C."/>
        </authorList>
    </citation>
    <scope>NUCLEOTIDE SEQUENCE [LARGE SCALE GENOMIC DNA]</scope>
    <source>
        <strain evidence="3 4">JH1073</strain>
        <strain evidence="2 5">JH702</strain>
    </source>
</reference>
<evidence type="ECO:0000313" key="2">
    <source>
        <dbReference type="EMBL" id="MDG0866405.1"/>
    </source>
</evidence>
<gene>
    <name evidence="2" type="ORF">GKO46_04880</name>
    <name evidence="3" type="ORF">GKO48_04380</name>
</gene>
<dbReference type="Proteomes" id="UP001219901">
    <property type="component" value="Chromosome"/>
</dbReference>
<keyword evidence="4" id="KW-1185">Reference proteome</keyword>
<name>A0AAJ5ZHI0_9CHLR</name>